<keyword evidence="2 7" id="KW-0813">Transport</keyword>
<dbReference type="KEGG" id="grs:C7S20_11610"/>
<evidence type="ECO:0000313" key="10">
    <source>
        <dbReference type="EMBL" id="AVR45845.1"/>
    </source>
</evidence>
<evidence type="ECO:0000313" key="11">
    <source>
        <dbReference type="Proteomes" id="UP000241507"/>
    </source>
</evidence>
<dbReference type="InterPro" id="IPR039426">
    <property type="entry name" value="TonB-dep_rcpt-like"/>
</dbReference>
<feature type="signal peptide" evidence="8">
    <location>
        <begin position="1"/>
        <end position="18"/>
    </location>
</feature>
<evidence type="ECO:0000256" key="2">
    <source>
        <dbReference type="ARBA" id="ARBA00022448"/>
    </source>
</evidence>
<evidence type="ECO:0000259" key="9">
    <source>
        <dbReference type="Pfam" id="PF14905"/>
    </source>
</evidence>
<comment type="subcellular location">
    <subcellularLocation>
        <location evidence="1 7">Cell outer membrane</location>
        <topology evidence="1 7">Multi-pass membrane protein</topology>
    </subcellularLocation>
</comment>
<evidence type="ECO:0000256" key="1">
    <source>
        <dbReference type="ARBA" id="ARBA00004571"/>
    </source>
</evidence>
<dbReference type="OrthoDB" id="8764943at2"/>
<protein>
    <submittedName>
        <fullName evidence="10">TonB-dependent receptor</fullName>
    </submittedName>
</protein>
<dbReference type="InterPro" id="IPR008969">
    <property type="entry name" value="CarboxyPept-like_regulatory"/>
</dbReference>
<evidence type="ECO:0000256" key="5">
    <source>
        <dbReference type="ARBA" id="ARBA00023136"/>
    </source>
</evidence>
<organism evidence="10 11">
    <name type="scientific">Christiangramia fulva</name>
    <dbReference type="NCBI Taxonomy" id="2126553"/>
    <lineage>
        <taxon>Bacteria</taxon>
        <taxon>Pseudomonadati</taxon>
        <taxon>Bacteroidota</taxon>
        <taxon>Flavobacteriia</taxon>
        <taxon>Flavobacteriales</taxon>
        <taxon>Flavobacteriaceae</taxon>
        <taxon>Christiangramia</taxon>
    </lineage>
</organism>
<keyword evidence="10" id="KW-0675">Receptor</keyword>
<dbReference type="PANTHER" id="PTHR40980:SF4">
    <property type="entry name" value="TONB-DEPENDENT RECEPTOR-LIKE BETA-BARREL DOMAIN-CONTAINING PROTEIN"/>
    <property type="match status" value="1"/>
</dbReference>
<accession>A0A2R3Z6G0</accession>
<proteinExistence type="inferred from homology"/>
<dbReference type="InterPro" id="IPR036942">
    <property type="entry name" value="Beta-barrel_TonB_sf"/>
</dbReference>
<keyword evidence="3 7" id="KW-1134">Transmembrane beta strand</keyword>
<dbReference type="Pfam" id="PF14905">
    <property type="entry name" value="OMP_b-brl_3"/>
    <property type="match status" value="1"/>
</dbReference>
<evidence type="ECO:0000256" key="4">
    <source>
        <dbReference type="ARBA" id="ARBA00022692"/>
    </source>
</evidence>
<dbReference type="SUPFAM" id="SSF56935">
    <property type="entry name" value="Porins"/>
    <property type="match status" value="1"/>
</dbReference>
<keyword evidence="4 7" id="KW-0812">Transmembrane</keyword>
<keyword evidence="8" id="KW-0732">Signal</keyword>
<keyword evidence="5 7" id="KW-0472">Membrane</keyword>
<feature type="domain" description="Outer membrane protein beta-barrel" evidence="9">
    <location>
        <begin position="367"/>
        <end position="760"/>
    </location>
</feature>
<sequence length="786" mass="89307">MKQFILSMLLFTSVLLMSFTDPVGKISGSVIDQQLNEPIPYATVIINDMQGNLVTGITSGDNGDFTIDNVRAGNYVFKVQFIGYKTFSKEIHIDRGSPRVDFGTIALEPDVAMLDETVVVAERTTIEQRVDRKVINVGKDLMTTGASASEIMTNIPSVNVDQDGNISLRGNSNVRILVDGKPTNMDPAQLLKTIPSTSIKSIELITNPSAKYNPEGMSGIINIVLLKNARQGFNGNLNTGLTIGDHTRFNGSLDMNYRTGKFNFFGNLGANFGTNQNGGTINLIDQDTRQTFSVLNERNSYLYKIGVDFYLNEKNTFSFYTNQNPFSGGPSAWIRVEDFNNPSRDLTQLLDMNFERKNSTYNFLFDHDFEKDGHDLQVELDYNTYDQDEETFISFENTMLNFSPYTDWLNETRENFTGNIDYVNPLSEVSKLEMGAEVRLLDTDNNYRTTSENYQNSTYQYDRDIYSFYTTFGQNYEKWSYQLGARFENYSVDAIYQGDKVYEDDYFTVYPSGFLSYKPGEKNNYQFSFSRRVDRPGFSQVNPIREVASPRLTVAGNPQLDPQFTNSFELNYTRNFTKKGNATAGVFFRRTTDEINQVFTADENEPGSLFLTFANYDTNNSYGLELSTNYKFTDWWSTNTSFELYSQTLKGAVGEDFIAIDNTAFTFRTNHNFKATDALTFSLFGYYRSKSQDLQLDIDDMYFVNAGARYSFLKDDKATLSLNFNDIFNTQEFNVTGGRPFDQVGRFKGETQTVYLGFSYRFGGSKFKAVKRKNRDDNDAGGGGLF</sequence>
<name>A0A2R3Z6G0_9FLAO</name>
<dbReference type="InterPro" id="IPR041700">
    <property type="entry name" value="OMP_b-brl_3"/>
</dbReference>
<evidence type="ECO:0000256" key="8">
    <source>
        <dbReference type="SAM" id="SignalP"/>
    </source>
</evidence>
<feature type="chain" id="PRO_5015330091" evidence="8">
    <location>
        <begin position="19"/>
        <end position="786"/>
    </location>
</feature>
<keyword evidence="11" id="KW-1185">Reference proteome</keyword>
<dbReference type="InterPro" id="IPR037066">
    <property type="entry name" value="Plug_dom_sf"/>
</dbReference>
<evidence type="ECO:0000256" key="3">
    <source>
        <dbReference type="ARBA" id="ARBA00022452"/>
    </source>
</evidence>
<evidence type="ECO:0000256" key="6">
    <source>
        <dbReference type="ARBA" id="ARBA00023237"/>
    </source>
</evidence>
<dbReference type="PROSITE" id="PS52016">
    <property type="entry name" value="TONB_DEPENDENT_REC_3"/>
    <property type="match status" value="1"/>
</dbReference>
<dbReference type="Gene3D" id="2.40.170.20">
    <property type="entry name" value="TonB-dependent receptor, beta-barrel domain"/>
    <property type="match status" value="1"/>
</dbReference>
<comment type="similarity">
    <text evidence="7">Belongs to the TonB-dependent receptor family.</text>
</comment>
<dbReference type="RefSeq" id="WP_107012621.1">
    <property type="nucleotide sequence ID" value="NZ_CP028136.1"/>
</dbReference>
<dbReference type="EMBL" id="CP028136">
    <property type="protein sequence ID" value="AVR45845.1"/>
    <property type="molecule type" value="Genomic_DNA"/>
</dbReference>
<dbReference type="Gene3D" id="2.170.130.10">
    <property type="entry name" value="TonB-dependent receptor, plug domain"/>
    <property type="match status" value="1"/>
</dbReference>
<dbReference type="Gene3D" id="2.60.40.1120">
    <property type="entry name" value="Carboxypeptidase-like, regulatory domain"/>
    <property type="match status" value="1"/>
</dbReference>
<keyword evidence="6 7" id="KW-0998">Cell outer membrane</keyword>
<dbReference type="SUPFAM" id="SSF49464">
    <property type="entry name" value="Carboxypeptidase regulatory domain-like"/>
    <property type="match status" value="1"/>
</dbReference>
<dbReference type="PANTHER" id="PTHR40980">
    <property type="entry name" value="PLUG DOMAIN-CONTAINING PROTEIN"/>
    <property type="match status" value="1"/>
</dbReference>
<evidence type="ECO:0000256" key="7">
    <source>
        <dbReference type="PROSITE-ProRule" id="PRU01360"/>
    </source>
</evidence>
<reference evidence="11" key="1">
    <citation type="submission" date="2018-03" db="EMBL/GenBank/DDBJ databases">
        <title>Gramella fulva sp. nov., isolated from a dry surface of tidal flat.</title>
        <authorList>
            <person name="Hwang S.H."/>
            <person name="Hwang W.M."/>
            <person name="Kang K."/>
            <person name="Ahn T.-Y."/>
        </authorList>
    </citation>
    <scope>NUCLEOTIDE SEQUENCE [LARGE SCALE GENOMIC DNA]</scope>
    <source>
        <strain evidence="11">SH35</strain>
    </source>
</reference>
<dbReference type="Proteomes" id="UP000241507">
    <property type="component" value="Chromosome"/>
</dbReference>
<dbReference type="GO" id="GO:0009279">
    <property type="term" value="C:cell outer membrane"/>
    <property type="evidence" value="ECO:0007669"/>
    <property type="project" value="UniProtKB-SubCell"/>
</dbReference>
<dbReference type="Pfam" id="PF13620">
    <property type="entry name" value="CarboxypepD_reg"/>
    <property type="match status" value="1"/>
</dbReference>
<gene>
    <name evidence="10" type="ORF">C7S20_11610</name>
</gene>
<dbReference type="AlphaFoldDB" id="A0A2R3Z6G0"/>